<evidence type="ECO:0000256" key="2">
    <source>
        <dbReference type="ARBA" id="ARBA00012792"/>
    </source>
</evidence>
<dbReference type="Pfam" id="PF13085">
    <property type="entry name" value="Fer2_3"/>
    <property type="match status" value="1"/>
</dbReference>
<dbReference type="GO" id="GO:0051537">
    <property type="term" value="F:2 iron, 2 sulfur cluster binding"/>
    <property type="evidence" value="ECO:0007669"/>
    <property type="project" value="UniProtKB-KW"/>
</dbReference>
<reference evidence="18 19" key="1">
    <citation type="journal article" date="2014" name="Genome Announc.">
        <title>Draft genome sequences of eight enterohepatic helicobacter species isolated from both laboratory and wild rodents.</title>
        <authorList>
            <person name="Sheh A."/>
            <person name="Shen Z."/>
            <person name="Fox J.G."/>
        </authorList>
    </citation>
    <scope>NUCLEOTIDE SEQUENCE [LARGE SCALE GENOMIC DNA]</scope>
    <source>
        <strain evidence="18 19">MIT 09-6949</strain>
    </source>
</reference>
<dbReference type="PANTHER" id="PTHR11921:SF36">
    <property type="entry name" value="FUMARATE REDUCTASE IRON-SULFUR SUBUNIT"/>
    <property type="match status" value="1"/>
</dbReference>
<dbReference type="InterPro" id="IPR036010">
    <property type="entry name" value="2Fe-2S_ferredoxin-like_sf"/>
</dbReference>
<evidence type="ECO:0000256" key="14">
    <source>
        <dbReference type="ARBA" id="ARBA00066269"/>
    </source>
</evidence>
<evidence type="ECO:0000259" key="16">
    <source>
        <dbReference type="PROSITE" id="PS51085"/>
    </source>
</evidence>
<dbReference type="SUPFAM" id="SSF54292">
    <property type="entry name" value="2Fe-2S ferredoxin-like"/>
    <property type="match status" value="1"/>
</dbReference>
<gene>
    <name evidence="18" type="ORF">LS71_000775</name>
</gene>
<feature type="domain" description="4Fe-4S ferredoxin-type" evidence="17">
    <location>
        <begin position="149"/>
        <end position="178"/>
    </location>
</feature>
<dbReference type="Pfam" id="PF13183">
    <property type="entry name" value="Fer4_8"/>
    <property type="match status" value="1"/>
</dbReference>
<dbReference type="PROSITE" id="PS51379">
    <property type="entry name" value="4FE4S_FER_2"/>
    <property type="match status" value="1"/>
</dbReference>
<dbReference type="InterPro" id="IPR017896">
    <property type="entry name" value="4Fe4S_Fe-S-bd"/>
</dbReference>
<keyword evidence="4 15" id="KW-0004">4Fe-4S</keyword>
<dbReference type="InterPro" id="IPR001041">
    <property type="entry name" value="2Fe-2S_ferredoxin-type"/>
</dbReference>
<keyword evidence="10 15" id="KW-0408">Iron</keyword>
<dbReference type="Gene3D" id="3.10.20.30">
    <property type="match status" value="1"/>
</dbReference>
<dbReference type="GO" id="GO:0009055">
    <property type="term" value="F:electron transfer activity"/>
    <property type="evidence" value="ECO:0007669"/>
    <property type="project" value="InterPro"/>
</dbReference>
<evidence type="ECO:0000256" key="9">
    <source>
        <dbReference type="ARBA" id="ARBA00023002"/>
    </source>
</evidence>
<comment type="catalytic activity">
    <reaction evidence="13 15">
        <text>a menaquinone + succinate = a menaquinol + fumarate</text>
        <dbReference type="Rhea" id="RHEA:27834"/>
        <dbReference type="Rhea" id="RHEA-COMP:9537"/>
        <dbReference type="Rhea" id="RHEA-COMP:9539"/>
        <dbReference type="ChEBI" id="CHEBI:16374"/>
        <dbReference type="ChEBI" id="CHEBI:18151"/>
        <dbReference type="ChEBI" id="CHEBI:29806"/>
        <dbReference type="ChEBI" id="CHEBI:30031"/>
        <dbReference type="EC" id="1.3.5.1"/>
    </reaction>
</comment>
<dbReference type="InterPro" id="IPR050573">
    <property type="entry name" value="SDH/FRD_Iron-Sulfur"/>
</dbReference>
<name>A0A4U8TBZ8_9HELI</name>
<evidence type="ECO:0000256" key="10">
    <source>
        <dbReference type="ARBA" id="ARBA00023004"/>
    </source>
</evidence>
<keyword evidence="7 15" id="KW-0479">Metal-binding</keyword>
<evidence type="ECO:0000256" key="5">
    <source>
        <dbReference type="ARBA" id="ARBA00022532"/>
    </source>
</evidence>
<keyword evidence="8" id="KW-0249">Electron transport</keyword>
<comment type="cofactor">
    <cofactor evidence="15">
        <name>[3Fe-4S] cluster</name>
        <dbReference type="ChEBI" id="CHEBI:21137"/>
    </cofactor>
    <text evidence="15">Binds 1 [3Fe-4S] cluster.</text>
</comment>
<keyword evidence="5" id="KW-0816">Tricarboxylic acid cycle</keyword>
<evidence type="ECO:0000256" key="8">
    <source>
        <dbReference type="ARBA" id="ARBA00022982"/>
    </source>
</evidence>
<comment type="cofactor">
    <cofactor evidence="15">
        <name>[2Fe-2S] cluster</name>
        <dbReference type="ChEBI" id="CHEBI:190135"/>
    </cofactor>
    <text evidence="15">Binds 1 [2Fe-2S] cluster.</text>
</comment>
<dbReference type="AlphaFoldDB" id="A0A4U8TBZ8"/>
<feature type="domain" description="2Fe-2S ferredoxin-type" evidence="16">
    <location>
        <begin position="15"/>
        <end position="102"/>
    </location>
</feature>
<dbReference type="Gene3D" id="1.10.1060.10">
    <property type="entry name" value="Alpha-helical ferredoxin"/>
    <property type="match status" value="1"/>
</dbReference>
<dbReference type="Proteomes" id="UP000029733">
    <property type="component" value="Unassembled WGS sequence"/>
</dbReference>
<protein>
    <recommendedName>
        <fullName evidence="3 15">Fumarate reductase iron-sulfur subunit</fullName>
        <ecNumber evidence="2 15">1.3.5.1</ecNumber>
    </recommendedName>
</protein>
<comment type="similarity">
    <text evidence="1 15">Belongs to the succinate dehydrogenase/fumarate reductase iron-sulfur protein family.</text>
</comment>
<keyword evidence="19" id="KW-1185">Reference proteome</keyword>
<evidence type="ECO:0000256" key="6">
    <source>
        <dbReference type="ARBA" id="ARBA00022714"/>
    </source>
</evidence>
<dbReference type="NCBIfam" id="TIGR00384">
    <property type="entry name" value="dhsB"/>
    <property type="match status" value="1"/>
</dbReference>
<evidence type="ECO:0000256" key="4">
    <source>
        <dbReference type="ARBA" id="ARBA00022485"/>
    </source>
</evidence>
<dbReference type="EMBL" id="JRPR02000001">
    <property type="protein sequence ID" value="TLD97323.1"/>
    <property type="molecule type" value="Genomic_DNA"/>
</dbReference>
<accession>A0A4U8TBZ8</accession>
<dbReference type="GO" id="GO:0051539">
    <property type="term" value="F:4 iron, 4 sulfur cluster binding"/>
    <property type="evidence" value="ECO:0007669"/>
    <property type="project" value="UniProtKB-KW"/>
</dbReference>
<dbReference type="InterPro" id="IPR009051">
    <property type="entry name" value="Helical_ferredxn"/>
</dbReference>
<keyword evidence="9" id="KW-0560">Oxidoreductase</keyword>
<dbReference type="OrthoDB" id="9804391at2"/>
<evidence type="ECO:0000256" key="15">
    <source>
        <dbReference type="RuleBase" id="RU361237"/>
    </source>
</evidence>
<evidence type="ECO:0000256" key="11">
    <source>
        <dbReference type="ARBA" id="ARBA00023014"/>
    </source>
</evidence>
<evidence type="ECO:0000256" key="1">
    <source>
        <dbReference type="ARBA" id="ARBA00009433"/>
    </source>
</evidence>
<comment type="subunit">
    <text evidence="14">Part of an enzyme complex containing three subunits: a flavoprotein (frdA), an iron-sulfur protein (frdB), and diheme cytochrome b (frdC).</text>
</comment>
<dbReference type="GO" id="GO:0022904">
    <property type="term" value="P:respiratory electron transport chain"/>
    <property type="evidence" value="ECO:0007669"/>
    <property type="project" value="TreeGrafter"/>
</dbReference>
<dbReference type="GO" id="GO:0051538">
    <property type="term" value="F:3 iron, 4 sulfur cluster binding"/>
    <property type="evidence" value="ECO:0007669"/>
    <property type="project" value="UniProtKB-KW"/>
</dbReference>
<dbReference type="EC" id="1.3.5.1" evidence="2 15"/>
<dbReference type="FunFam" id="1.10.1060.10:FF:000003">
    <property type="entry name" value="Succinate dehydrogenase iron-sulfur subunit"/>
    <property type="match status" value="1"/>
</dbReference>
<dbReference type="SUPFAM" id="SSF46548">
    <property type="entry name" value="alpha-helical ferredoxin"/>
    <property type="match status" value="1"/>
</dbReference>
<evidence type="ECO:0000259" key="17">
    <source>
        <dbReference type="PROSITE" id="PS51379"/>
    </source>
</evidence>
<dbReference type="InterPro" id="IPR006058">
    <property type="entry name" value="2Fe2S_fd_BS"/>
</dbReference>
<evidence type="ECO:0000256" key="3">
    <source>
        <dbReference type="ARBA" id="ARBA00017261"/>
    </source>
</evidence>
<evidence type="ECO:0000256" key="12">
    <source>
        <dbReference type="ARBA" id="ARBA00023291"/>
    </source>
</evidence>
<dbReference type="InterPro" id="IPR004489">
    <property type="entry name" value="Succ_DH/fum_Rdtase_Fe-S"/>
</dbReference>
<keyword evidence="6 15" id="KW-0001">2Fe-2S</keyword>
<proteinExistence type="inferred from homology"/>
<dbReference type="NCBIfam" id="NF010071">
    <property type="entry name" value="PRK13552.1"/>
    <property type="match status" value="1"/>
</dbReference>
<evidence type="ECO:0000256" key="7">
    <source>
        <dbReference type="ARBA" id="ARBA00022723"/>
    </source>
</evidence>
<keyword evidence="8" id="KW-0813">Transport</keyword>
<dbReference type="RefSeq" id="WP_034354473.1">
    <property type="nucleotide sequence ID" value="NZ_JRPR02000001.1"/>
</dbReference>
<dbReference type="InterPro" id="IPR025192">
    <property type="entry name" value="Succ_DH/fum_Rdtase_N"/>
</dbReference>
<sequence>MSATTQQKGRTITIRALKFDPQSAVSKPHFREYKVEEAHSMTVFIALGMIRESQDPDLSFDFVCRAGICGSCAMMINGRPRLACKTLTQDFPDGVITLMPLPAFKLIKDLSVNTGEWFEGMTKRVESWIHTQHKPDISKLEMPIEPQVADEVFELDRCIECGCCIASCATKVMREDFVGAAGMNRVVRFMIDPHDERSDADYYELVGNDDGVFGCMSLIACHDTCPKELPLQSKIAYLRRKMLSVGMKK</sequence>
<dbReference type="PROSITE" id="PS00197">
    <property type="entry name" value="2FE2S_FER_1"/>
    <property type="match status" value="1"/>
</dbReference>
<evidence type="ECO:0000313" key="18">
    <source>
        <dbReference type="EMBL" id="TLD97323.1"/>
    </source>
</evidence>
<keyword evidence="11 15" id="KW-0411">Iron-sulfur</keyword>
<organism evidence="18 19">
    <name type="scientific">Helicobacter jaachi</name>
    <dbReference type="NCBI Taxonomy" id="1677920"/>
    <lineage>
        <taxon>Bacteria</taxon>
        <taxon>Pseudomonadati</taxon>
        <taxon>Campylobacterota</taxon>
        <taxon>Epsilonproteobacteria</taxon>
        <taxon>Campylobacterales</taxon>
        <taxon>Helicobacteraceae</taxon>
        <taxon>Helicobacter</taxon>
    </lineage>
</organism>
<dbReference type="PANTHER" id="PTHR11921">
    <property type="entry name" value="SUCCINATE DEHYDROGENASE IRON-SULFUR PROTEIN"/>
    <property type="match status" value="1"/>
</dbReference>
<keyword evidence="12 15" id="KW-0003">3Fe-4S</keyword>
<dbReference type="STRING" id="1677920.LS71_04895"/>
<dbReference type="GO" id="GO:0008177">
    <property type="term" value="F:succinate dehydrogenase (quinone) activity"/>
    <property type="evidence" value="ECO:0007669"/>
    <property type="project" value="UniProtKB-EC"/>
</dbReference>
<comment type="cofactor">
    <cofactor evidence="15">
        <name>[4Fe-4S] cluster</name>
        <dbReference type="ChEBI" id="CHEBI:49883"/>
    </cofactor>
    <text evidence="15">Binds 1 [4Fe-4S] cluster.</text>
</comment>
<evidence type="ECO:0000313" key="19">
    <source>
        <dbReference type="Proteomes" id="UP000029733"/>
    </source>
</evidence>
<evidence type="ECO:0000256" key="13">
    <source>
        <dbReference type="ARBA" id="ARBA00034412"/>
    </source>
</evidence>
<dbReference type="PROSITE" id="PS51085">
    <property type="entry name" value="2FE2S_FER_2"/>
    <property type="match status" value="1"/>
</dbReference>
<dbReference type="InterPro" id="IPR012675">
    <property type="entry name" value="Beta-grasp_dom_sf"/>
</dbReference>
<dbReference type="GO" id="GO:0046872">
    <property type="term" value="F:metal ion binding"/>
    <property type="evidence" value="ECO:0007669"/>
    <property type="project" value="UniProtKB-KW"/>
</dbReference>
<dbReference type="GO" id="GO:0006099">
    <property type="term" value="P:tricarboxylic acid cycle"/>
    <property type="evidence" value="ECO:0007669"/>
    <property type="project" value="UniProtKB-KW"/>
</dbReference>
<comment type="caution">
    <text evidence="18">The sequence shown here is derived from an EMBL/GenBank/DDBJ whole genome shotgun (WGS) entry which is preliminary data.</text>
</comment>